<evidence type="ECO:0000256" key="5">
    <source>
        <dbReference type="PROSITE-ProRule" id="PRU00581"/>
    </source>
</evidence>
<feature type="transmembrane region" description="Helical" evidence="7">
    <location>
        <begin position="236"/>
        <end position="258"/>
    </location>
</feature>
<dbReference type="InterPro" id="IPR008253">
    <property type="entry name" value="Marvel"/>
</dbReference>
<organism evidence="9 10">
    <name type="scientific">Patella caerulea</name>
    <name type="common">Rayed Mediterranean limpet</name>
    <dbReference type="NCBI Taxonomy" id="87958"/>
    <lineage>
        <taxon>Eukaryota</taxon>
        <taxon>Metazoa</taxon>
        <taxon>Spiralia</taxon>
        <taxon>Lophotrochozoa</taxon>
        <taxon>Mollusca</taxon>
        <taxon>Gastropoda</taxon>
        <taxon>Patellogastropoda</taxon>
        <taxon>Patelloidea</taxon>
        <taxon>Patellidae</taxon>
        <taxon>Patella</taxon>
    </lineage>
</organism>
<dbReference type="Pfam" id="PF01284">
    <property type="entry name" value="MARVEL"/>
    <property type="match status" value="1"/>
</dbReference>
<feature type="transmembrane region" description="Helical" evidence="7">
    <location>
        <begin position="127"/>
        <end position="145"/>
    </location>
</feature>
<comment type="subcellular location">
    <subcellularLocation>
        <location evidence="1">Membrane</location>
        <topology evidence="1">Multi-pass membrane protein</topology>
    </subcellularLocation>
</comment>
<feature type="domain" description="MARVEL" evidence="8">
    <location>
        <begin position="117"/>
        <end position="262"/>
    </location>
</feature>
<name>A0AAN8PA98_PATCE</name>
<dbReference type="PANTHER" id="PTHR22776:SF49">
    <property type="entry name" value="MARVEL DOMAIN-CONTAINING PROTEIN"/>
    <property type="match status" value="1"/>
</dbReference>
<dbReference type="Proteomes" id="UP001347796">
    <property type="component" value="Unassembled WGS sequence"/>
</dbReference>
<evidence type="ECO:0000256" key="3">
    <source>
        <dbReference type="ARBA" id="ARBA00022989"/>
    </source>
</evidence>
<evidence type="ECO:0000256" key="4">
    <source>
        <dbReference type="ARBA" id="ARBA00023136"/>
    </source>
</evidence>
<evidence type="ECO:0000256" key="7">
    <source>
        <dbReference type="SAM" id="Phobius"/>
    </source>
</evidence>
<feature type="transmembrane region" description="Helical" evidence="7">
    <location>
        <begin position="193"/>
        <end position="216"/>
    </location>
</feature>
<keyword evidence="2 5" id="KW-0812">Transmembrane</keyword>
<keyword evidence="10" id="KW-1185">Reference proteome</keyword>
<evidence type="ECO:0000313" key="10">
    <source>
        <dbReference type="Proteomes" id="UP001347796"/>
    </source>
</evidence>
<protein>
    <recommendedName>
        <fullName evidence="8">MARVEL domain-containing protein</fullName>
    </recommendedName>
</protein>
<evidence type="ECO:0000313" key="9">
    <source>
        <dbReference type="EMBL" id="KAK6174477.1"/>
    </source>
</evidence>
<comment type="caution">
    <text evidence="9">The sequence shown here is derived from an EMBL/GenBank/DDBJ whole genome shotgun (WGS) entry which is preliminary data.</text>
</comment>
<dbReference type="InterPro" id="IPR050578">
    <property type="entry name" value="MARVEL-CKLF_proteins"/>
</dbReference>
<keyword evidence="3 7" id="KW-1133">Transmembrane helix</keyword>
<evidence type="ECO:0000256" key="6">
    <source>
        <dbReference type="SAM" id="MobiDB-lite"/>
    </source>
</evidence>
<dbReference type="AlphaFoldDB" id="A0AAN8PA98"/>
<reference evidence="9 10" key="1">
    <citation type="submission" date="2024-01" db="EMBL/GenBank/DDBJ databases">
        <title>The genome of the rayed Mediterranean limpet Patella caerulea (Linnaeus, 1758).</title>
        <authorList>
            <person name="Anh-Thu Weber A."/>
            <person name="Halstead-Nussloch G."/>
        </authorList>
    </citation>
    <scope>NUCLEOTIDE SEQUENCE [LARGE SCALE GENOMIC DNA]</scope>
    <source>
        <strain evidence="9">AATW-2023a</strain>
        <tissue evidence="9">Whole specimen</tissue>
    </source>
</reference>
<feature type="compositionally biased region" description="Polar residues" evidence="6">
    <location>
        <begin position="23"/>
        <end position="43"/>
    </location>
</feature>
<dbReference type="PANTHER" id="PTHR22776">
    <property type="entry name" value="MARVEL-CONTAINING POTENTIAL LIPID RAFT-ASSOCIATED PROTEIN"/>
    <property type="match status" value="1"/>
</dbReference>
<sequence length="278" mass="32007">MDDYDGIPEVNESLEGAKYYVNNEESPPNLTQKRGRSSITNPNFDFEGYNKQTTSPRRQINENDSQGQRERQSLCHDAECPLNERNSPKCKLYVKSRLKDKEKHYEDELIFIVDTSYLKKCDGIVKIIQIILSLVMLISLATAGQKDGGILHLPLNWHFRIMLFVLILTILSSITSVLANITNIVSLLPIDWIVFDLVLYSVFSFLYLVGTSLVASAFDFYEKMNSNVAKDTINQLLVSVILGYVCMFCYGLTALVSYRRWKVQYNLYQRKRLIEEDL</sequence>
<evidence type="ECO:0000256" key="2">
    <source>
        <dbReference type="ARBA" id="ARBA00022692"/>
    </source>
</evidence>
<feature type="compositionally biased region" description="Polar residues" evidence="6">
    <location>
        <begin position="50"/>
        <end position="66"/>
    </location>
</feature>
<feature type="transmembrane region" description="Helical" evidence="7">
    <location>
        <begin position="157"/>
        <end position="181"/>
    </location>
</feature>
<accession>A0AAN8PA98</accession>
<proteinExistence type="predicted"/>
<dbReference type="PROSITE" id="PS51225">
    <property type="entry name" value="MARVEL"/>
    <property type="match status" value="1"/>
</dbReference>
<dbReference type="EMBL" id="JAZGQO010000011">
    <property type="protein sequence ID" value="KAK6174477.1"/>
    <property type="molecule type" value="Genomic_DNA"/>
</dbReference>
<evidence type="ECO:0000256" key="1">
    <source>
        <dbReference type="ARBA" id="ARBA00004141"/>
    </source>
</evidence>
<gene>
    <name evidence="9" type="ORF">SNE40_017747</name>
</gene>
<evidence type="ECO:0000259" key="8">
    <source>
        <dbReference type="PROSITE" id="PS51225"/>
    </source>
</evidence>
<keyword evidence="4 5" id="KW-0472">Membrane</keyword>
<dbReference type="GO" id="GO:0016020">
    <property type="term" value="C:membrane"/>
    <property type="evidence" value="ECO:0007669"/>
    <property type="project" value="UniProtKB-SubCell"/>
</dbReference>
<feature type="region of interest" description="Disordered" evidence="6">
    <location>
        <begin position="15"/>
        <end position="72"/>
    </location>
</feature>